<keyword evidence="2" id="KW-1185">Reference proteome</keyword>
<comment type="caution">
    <text evidence="1">The sequence shown here is derived from an EMBL/GenBank/DDBJ whole genome shotgun (WGS) entry which is preliminary data.</text>
</comment>
<dbReference type="InterPro" id="IPR011747">
    <property type="entry name" value="CHP02241"/>
</dbReference>
<dbReference type="Proteomes" id="UP000699975">
    <property type="component" value="Unassembled WGS sequence"/>
</dbReference>
<dbReference type="Pfam" id="PF06841">
    <property type="entry name" value="Phage_T4_gp19"/>
    <property type="match status" value="1"/>
</dbReference>
<dbReference type="PANTHER" id="PTHR38009:SF1">
    <property type="entry name" value="CONSERVED HYPOTHETICAL PHAGE TAIL PROTEIN"/>
    <property type="match status" value="1"/>
</dbReference>
<dbReference type="PANTHER" id="PTHR38009">
    <property type="entry name" value="CONSERVED HYPOTHETICAL PHAGE TAIL PROTEIN"/>
    <property type="match status" value="1"/>
</dbReference>
<accession>A0ABS6SMM7</accession>
<evidence type="ECO:0000313" key="1">
    <source>
        <dbReference type="EMBL" id="MBV7266247.1"/>
    </source>
</evidence>
<reference evidence="1 2" key="1">
    <citation type="submission" date="2021-04" db="EMBL/GenBank/DDBJ databases">
        <authorList>
            <person name="Pira H."/>
            <person name="Risdian C."/>
            <person name="Wink J."/>
        </authorList>
    </citation>
    <scope>NUCLEOTIDE SEQUENCE [LARGE SCALE GENOMIC DNA]</scope>
    <source>
        <strain evidence="1 2">WH131</strain>
    </source>
</reference>
<organism evidence="1 2">
    <name type="scientific">Erythrobacter ani</name>
    <dbReference type="NCBI Taxonomy" id="2827235"/>
    <lineage>
        <taxon>Bacteria</taxon>
        <taxon>Pseudomonadati</taxon>
        <taxon>Pseudomonadota</taxon>
        <taxon>Alphaproteobacteria</taxon>
        <taxon>Sphingomonadales</taxon>
        <taxon>Erythrobacteraceae</taxon>
        <taxon>Erythrobacter/Porphyrobacter group</taxon>
        <taxon>Erythrobacter</taxon>
    </lineage>
</organism>
<proteinExistence type="predicted"/>
<protein>
    <submittedName>
        <fullName evidence="1">Phage tail protein</fullName>
    </submittedName>
</protein>
<dbReference type="EMBL" id="JAGSPB010000002">
    <property type="protein sequence ID" value="MBV7266247.1"/>
    <property type="molecule type" value="Genomic_DNA"/>
</dbReference>
<dbReference type="RefSeq" id="WP_218316869.1">
    <property type="nucleotide sequence ID" value="NZ_JAGSPB010000002.1"/>
</dbReference>
<evidence type="ECO:0000313" key="2">
    <source>
        <dbReference type="Proteomes" id="UP000699975"/>
    </source>
</evidence>
<name>A0ABS6SMM7_9SPHN</name>
<dbReference type="NCBIfam" id="TIGR02241">
    <property type="entry name" value="conserved hypothetical phage tail region protein"/>
    <property type="match status" value="1"/>
</dbReference>
<dbReference type="InterPro" id="IPR010667">
    <property type="entry name" value="Phage_T4_Gp19"/>
</dbReference>
<sequence>MARHDPVLGHNFSVALLESKGADGAGTGTIGISTAGSRSYAGFSEVTGLEMTMAVEDYEAGGINDAVLKFPGRMRWNNLILKRGVVGRRDQIDDSDLWTWCNDYLEGRGVRKDGLITLHDAAGDPVHVWSFLNGLPAKWVGPSLNAGRGEVAVETLEIAHEGIRREDSGAALGRAVAGVFDAIF</sequence>
<gene>
    <name evidence="1" type="ORF">KCG45_08660</name>
</gene>